<accession>A0A8D8SWG1</accession>
<reference evidence="1" key="1">
    <citation type="submission" date="2021-05" db="EMBL/GenBank/DDBJ databases">
        <authorList>
            <person name="Alioto T."/>
            <person name="Alioto T."/>
            <person name="Gomez Garrido J."/>
        </authorList>
    </citation>
    <scope>NUCLEOTIDE SEQUENCE</scope>
</reference>
<sequence>MDALTEITEATQKKLKAFEMWLYGRLLKIPWVEKVANHRVLQRIGKEKEVMNTAKKRKLEYLGHIMRNETKYKLVKSILQGKVFGERGSGRRKISWLKHLRTWFSKTTTELFSPDSHHRPDGW</sequence>
<name>A0A8D8SWG1_9HEMI</name>
<protein>
    <submittedName>
        <fullName evidence="1">Uncharacterized protein</fullName>
    </submittedName>
</protein>
<evidence type="ECO:0000313" key="1">
    <source>
        <dbReference type="EMBL" id="CAG6677331.1"/>
    </source>
</evidence>
<dbReference type="AlphaFoldDB" id="A0A8D8SWG1"/>
<proteinExistence type="predicted"/>
<dbReference type="EMBL" id="HBUF01242272">
    <property type="protein sequence ID" value="CAG6677331.1"/>
    <property type="molecule type" value="Transcribed_RNA"/>
</dbReference>
<organism evidence="1">
    <name type="scientific">Cacopsylla melanoneura</name>
    <dbReference type="NCBI Taxonomy" id="428564"/>
    <lineage>
        <taxon>Eukaryota</taxon>
        <taxon>Metazoa</taxon>
        <taxon>Ecdysozoa</taxon>
        <taxon>Arthropoda</taxon>
        <taxon>Hexapoda</taxon>
        <taxon>Insecta</taxon>
        <taxon>Pterygota</taxon>
        <taxon>Neoptera</taxon>
        <taxon>Paraneoptera</taxon>
        <taxon>Hemiptera</taxon>
        <taxon>Sternorrhyncha</taxon>
        <taxon>Psylloidea</taxon>
        <taxon>Psyllidae</taxon>
        <taxon>Psyllinae</taxon>
        <taxon>Cacopsylla</taxon>
    </lineage>
</organism>